<evidence type="ECO:0000256" key="1">
    <source>
        <dbReference type="SAM" id="Phobius"/>
    </source>
</evidence>
<dbReference type="EMBL" id="JACDUR010000002">
    <property type="protein sequence ID" value="MBA2891091.1"/>
    <property type="molecule type" value="Genomic_DNA"/>
</dbReference>
<name>A0A7W0CHA4_9ACTN</name>
<keyword evidence="3" id="KW-1185">Reference proteome</keyword>
<comment type="caution">
    <text evidence="2">The sequence shown here is derived from an EMBL/GenBank/DDBJ whole genome shotgun (WGS) entry which is preliminary data.</text>
</comment>
<feature type="transmembrane region" description="Helical" evidence="1">
    <location>
        <begin position="21"/>
        <end position="43"/>
    </location>
</feature>
<gene>
    <name evidence="2" type="ORF">HNR30_002432</name>
</gene>
<feature type="transmembrane region" description="Helical" evidence="1">
    <location>
        <begin position="49"/>
        <end position="68"/>
    </location>
</feature>
<dbReference type="RefSeq" id="WP_181609842.1">
    <property type="nucleotide sequence ID" value="NZ_BAABAM010000012.1"/>
</dbReference>
<reference evidence="2 3" key="1">
    <citation type="submission" date="2020-07" db="EMBL/GenBank/DDBJ databases">
        <title>Genomic Encyclopedia of Type Strains, Phase IV (KMG-IV): sequencing the most valuable type-strain genomes for metagenomic binning, comparative biology and taxonomic classification.</title>
        <authorList>
            <person name="Goeker M."/>
        </authorList>
    </citation>
    <scope>NUCLEOTIDE SEQUENCE [LARGE SCALE GENOMIC DNA]</scope>
    <source>
        <strain evidence="2 3">DSM 45533</strain>
    </source>
</reference>
<accession>A0A7W0CHA4</accession>
<keyword evidence="1" id="KW-0472">Membrane</keyword>
<keyword evidence="1" id="KW-1133">Transmembrane helix</keyword>
<evidence type="ECO:0000313" key="3">
    <source>
        <dbReference type="Proteomes" id="UP000530928"/>
    </source>
</evidence>
<keyword evidence="1" id="KW-0812">Transmembrane</keyword>
<evidence type="ECO:0000313" key="2">
    <source>
        <dbReference type="EMBL" id="MBA2891091.1"/>
    </source>
</evidence>
<sequence>MTSPEGPHERAASRNQQAVEGLRSLGNLALIAGAGLLLGAWLVTKGDPPLGLIAVCCTTSLVGMGFRLEAVIRERR</sequence>
<dbReference type="AlphaFoldDB" id="A0A7W0CHA4"/>
<protein>
    <submittedName>
        <fullName evidence="2">Uncharacterized protein</fullName>
    </submittedName>
</protein>
<organism evidence="2 3">
    <name type="scientific">Nonomuraea soli</name>
    <dbReference type="NCBI Taxonomy" id="1032476"/>
    <lineage>
        <taxon>Bacteria</taxon>
        <taxon>Bacillati</taxon>
        <taxon>Actinomycetota</taxon>
        <taxon>Actinomycetes</taxon>
        <taxon>Streptosporangiales</taxon>
        <taxon>Streptosporangiaceae</taxon>
        <taxon>Nonomuraea</taxon>
    </lineage>
</organism>
<proteinExistence type="predicted"/>
<dbReference type="Proteomes" id="UP000530928">
    <property type="component" value="Unassembled WGS sequence"/>
</dbReference>